<dbReference type="PANTHER" id="PTHR37023">
    <property type="entry name" value="TRANSPOSASE"/>
    <property type="match status" value="1"/>
</dbReference>
<organism evidence="3 4">
    <name type="scientific">Caballeronia glathei</name>
    <dbReference type="NCBI Taxonomy" id="60547"/>
    <lineage>
        <taxon>Bacteria</taxon>
        <taxon>Pseudomonadati</taxon>
        <taxon>Pseudomonadota</taxon>
        <taxon>Betaproteobacteria</taxon>
        <taxon>Burkholderiales</taxon>
        <taxon>Burkholderiaceae</taxon>
        <taxon>Caballeronia</taxon>
    </lineage>
</organism>
<feature type="domain" description="Transposase IS801/IS1294" evidence="1">
    <location>
        <begin position="144"/>
        <end position="330"/>
    </location>
</feature>
<sequence>MKTAQPEVADVLRRYGTAYRQTHAGSLSRAQRRVMGAVELCRTAALGGHVEQCDACGHQRIAYNSCRNRHCPRCQSLARAQWLDDRQADLLPVPYFHVVFTVPQEIAAIAYQNKAVVYDILFQATAETLQTIAADPKHLGADIGFIAILHTWGQNLLHHPHLHCVVPGGGLAPDHSRWIACRPGFFLPVRVLSRLFRRLFLERLQRAFETGRLRFFNALAPLQHVQAFTRYLDSPRRAEWVVYSKEPFGGPQQVLGYLGRYTHRVAISNNRLIAIADGHVTFRWKDYRHESAQRVMRLDAPEFIRRFLLHVLPRGLQRIRHYGFLSNRRRERGLAECRRLLEVIPPRATVTDELSQDYRDRYARLTGRSLRDCPACARGHMVCIELLPHHARPRAPPGGVP</sequence>
<comment type="caution">
    <text evidence="3">The sequence shown here is derived from an EMBL/GenBank/DDBJ whole genome shotgun (WGS) entry which is preliminary data.</text>
</comment>
<dbReference type="InterPro" id="IPR026889">
    <property type="entry name" value="Zn_Tnp"/>
</dbReference>
<dbReference type="GO" id="GO:0004803">
    <property type="term" value="F:transposase activity"/>
    <property type="evidence" value="ECO:0007669"/>
    <property type="project" value="InterPro"/>
</dbReference>
<name>A0A069PAA0_9BURK</name>
<dbReference type="EMBL" id="JFHC01000197">
    <property type="protein sequence ID" value="KDR37593.1"/>
    <property type="molecule type" value="Genomic_DNA"/>
</dbReference>
<dbReference type="PANTHER" id="PTHR37023:SF1">
    <property type="entry name" value="ISSOD25 TRANSPOSASE TNPA_ISSOD25"/>
    <property type="match status" value="1"/>
</dbReference>
<gene>
    <name evidence="3" type="ORF">BG61_11535</name>
</gene>
<reference evidence="3 4" key="1">
    <citation type="submission" date="2014-03" db="EMBL/GenBank/DDBJ databases">
        <title>Draft Genome Sequences of Four Burkholderia Strains.</title>
        <authorList>
            <person name="Liu X.Y."/>
            <person name="Li C.X."/>
            <person name="Xu J.H."/>
        </authorList>
    </citation>
    <scope>NUCLEOTIDE SEQUENCE [LARGE SCALE GENOMIC DNA]</scope>
    <source>
        <strain evidence="3 4">DSM 50014</strain>
    </source>
</reference>
<dbReference type="Pfam" id="PF04986">
    <property type="entry name" value="Y2_Tnp"/>
    <property type="match status" value="1"/>
</dbReference>
<dbReference type="STRING" id="60547.GCA_000751215_05281"/>
<keyword evidence="4" id="KW-1185">Reference proteome</keyword>
<dbReference type="RefSeq" id="WP_035943503.1">
    <property type="nucleotide sequence ID" value="NZ_CADFFX010000013.1"/>
</dbReference>
<evidence type="ECO:0000259" key="1">
    <source>
        <dbReference type="Pfam" id="PF04986"/>
    </source>
</evidence>
<dbReference type="GO" id="GO:0006313">
    <property type="term" value="P:DNA transposition"/>
    <property type="evidence" value="ECO:0007669"/>
    <property type="project" value="InterPro"/>
</dbReference>
<dbReference type="Proteomes" id="UP000027466">
    <property type="component" value="Unassembled WGS sequence"/>
</dbReference>
<proteinExistence type="predicted"/>
<evidence type="ECO:0000313" key="4">
    <source>
        <dbReference type="Proteomes" id="UP000027466"/>
    </source>
</evidence>
<dbReference type="GO" id="GO:0003677">
    <property type="term" value="F:DNA binding"/>
    <property type="evidence" value="ECO:0007669"/>
    <property type="project" value="InterPro"/>
</dbReference>
<accession>A0A069PAA0</accession>
<dbReference type="NCBIfam" id="NF033538">
    <property type="entry name" value="transpos_IS91"/>
    <property type="match status" value="1"/>
</dbReference>
<dbReference type="InterPro" id="IPR054832">
    <property type="entry name" value="transpos_IS91"/>
</dbReference>
<evidence type="ECO:0000259" key="2">
    <source>
        <dbReference type="Pfam" id="PF14319"/>
    </source>
</evidence>
<evidence type="ECO:0000313" key="3">
    <source>
        <dbReference type="EMBL" id="KDR37593.1"/>
    </source>
</evidence>
<dbReference type="AlphaFoldDB" id="A0A069PAA0"/>
<feature type="domain" description="Transposase zinc-binding" evidence="2">
    <location>
        <begin position="12"/>
        <end position="102"/>
    </location>
</feature>
<protein>
    <submittedName>
        <fullName evidence="3">Transposase</fullName>
    </submittedName>
</protein>
<dbReference type="Pfam" id="PF14319">
    <property type="entry name" value="Zn_Tnp_IS91"/>
    <property type="match status" value="1"/>
</dbReference>
<dbReference type="InterPro" id="IPR007069">
    <property type="entry name" value="Transposase_32"/>
</dbReference>